<keyword evidence="2" id="KW-1133">Transmembrane helix</keyword>
<dbReference type="AlphaFoldDB" id="A0A6A4AT07"/>
<comment type="caution">
    <text evidence="3">The sequence shown here is derived from an EMBL/GenBank/DDBJ whole genome shotgun (WGS) entry which is preliminary data.</text>
</comment>
<evidence type="ECO:0000313" key="3">
    <source>
        <dbReference type="EMBL" id="KAE9261634.1"/>
    </source>
</evidence>
<name>A0A6A4AT07_9STRA</name>
<sequence>RRRIQDLEVQIATVTNFPDVGPAPPPALARRLQAQLRRQVDSLQRRVTRLREERDSLQGELDTVVRERDQAVERQQIEVDRTLKARSDLHAHDQHLNSMRSSISRLEQQVGQWRSTSVGWRLQSKVLRPLGGPAISLFTVKMMLFAVVMLS</sequence>
<gene>
    <name evidence="3" type="ORF">PF001_g32348</name>
</gene>
<feature type="coiled-coil region" evidence="1">
    <location>
        <begin position="33"/>
        <end position="74"/>
    </location>
</feature>
<keyword evidence="1" id="KW-0175">Coiled coil</keyword>
<proteinExistence type="predicted"/>
<accession>A0A6A4AT07</accession>
<organism evidence="3 4">
    <name type="scientific">Phytophthora fragariae</name>
    <dbReference type="NCBI Taxonomy" id="53985"/>
    <lineage>
        <taxon>Eukaryota</taxon>
        <taxon>Sar</taxon>
        <taxon>Stramenopiles</taxon>
        <taxon>Oomycota</taxon>
        <taxon>Peronosporomycetes</taxon>
        <taxon>Peronosporales</taxon>
        <taxon>Peronosporaceae</taxon>
        <taxon>Phytophthora</taxon>
    </lineage>
</organism>
<dbReference type="Proteomes" id="UP000437068">
    <property type="component" value="Unassembled WGS sequence"/>
</dbReference>
<protein>
    <submittedName>
        <fullName evidence="3">Uncharacterized protein</fullName>
    </submittedName>
</protein>
<feature type="transmembrane region" description="Helical" evidence="2">
    <location>
        <begin position="130"/>
        <end position="150"/>
    </location>
</feature>
<feature type="non-terminal residue" evidence="3">
    <location>
        <position position="1"/>
    </location>
</feature>
<evidence type="ECO:0000256" key="2">
    <source>
        <dbReference type="SAM" id="Phobius"/>
    </source>
</evidence>
<keyword evidence="2" id="KW-0472">Membrane</keyword>
<evidence type="ECO:0000313" key="4">
    <source>
        <dbReference type="Proteomes" id="UP000437068"/>
    </source>
</evidence>
<evidence type="ECO:0000256" key="1">
    <source>
        <dbReference type="SAM" id="Coils"/>
    </source>
</evidence>
<keyword evidence="2" id="KW-0812">Transmembrane</keyword>
<reference evidence="3 4" key="1">
    <citation type="submission" date="2018-08" db="EMBL/GenBank/DDBJ databases">
        <title>Genomic investigation of the strawberry pathogen Phytophthora fragariae indicates pathogenicity is determined by transcriptional variation in three key races.</title>
        <authorList>
            <person name="Adams T.M."/>
            <person name="Armitage A.D."/>
            <person name="Sobczyk M.K."/>
            <person name="Bates H.J."/>
            <person name="Dunwell J.M."/>
            <person name="Nellist C.F."/>
            <person name="Harrison R.J."/>
        </authorList>
    </citation>
    <scope>NUCLEOTIDE SEQUENCE [LARGE SCALE GENOMIC DNA]</scope>
    <source>
        <strain evidence="3 4">A4</strain>
    </source>
</reference>
<dbReference type="EMBL" id="QXGE01008667">
    <property type="protein sequence ID" value="KAE9261634.1"/>
    <property type="molecule type" value="Genomic_DNA"/>
</dbReference>